<evidence type="ECO:0000256" key="4">
    <source>
        <dbReference type="ARBA" id="ARBA00008391"/>
    </source>
</evidence>
<dbReference type="CDD" id="cd06223">
    <property type="entry name" value="PRTases_typeI"/>
    <property type="match status" value="1"/>
</dbReference>
<keyword evidence="12" id="KW-0460">Magnesium</keyword>
<dbReference type="GO" id="GO:0005829">
    <property type="term" value="C:cytosol"/>
    <property type="evidence" value="ECO:0007669"/>
    <property type="project" value="TreeGrafter"/>
</dbReference>
<keyword evidence="9" id="KW-0479">Metal-binding</keyword>
<gene>
    <name evidence="14" type="ORF">LCGC14_3058660</name>
</gene>
<evidence type="ECO:0000256" key="2">
    <source>
        <dbReference type="ARBA" id="ARBA00004496"/>
    </source>
</evidence>
<feature type="domain" description="Phosphoribosyltransferase" evidence="13">
    <location>
        <begin position="31"/>
        <end position="167"/>
    </location>
</feature>
<comment type="caution">
    <text evidence="14">The sequence shown here is derived from an EMBL/GenBank/DDBJ whole genome shotgun (WGS) entry which is preliminary data.</text>
</comment>
<dbReference type="InterPro" id="IPR005904">
    <property type="entry name" value="Hxn_phspho_trans"/>
</dbReference>
<evidence type="ECO:0000256" key="7">
    <source>
        <dbReference type="ARBA" id="ARBA00022676"/>
    </source>
</evidence>
<evidence type="ECO:0000256" key="10">
    <source>
        <dbReference type="ARBA" id="ARBA00022726"/>
    </source>
</evidence>
<keyword evidence="7" id="KW-0328">Glycosyltransferase</keyword>
<comment type="similarity">
    <text evidence="4">Belongs to the purine/pyrimidine phosphoribosyltransferase family.</text>
</comment>
<dbReference type="Gene3D" id="3.40.50.2020">
    <property type="match status" value="1"/>
</dbReference>
<dbReference type="EMBL" id="LAZR01064698">
    <property type="protein sequence ID" value="KKK57024.1"/>
    <property type="molecule type" value="Genomic_DNA"/>
</dbReference>
<evidence type="ECO:0000256" key="12">
    <source>
        <dbReference type="ARBA" id="ARBA00022842"/>
    </source>
</evidence>
<proteinExistence type="inferred from homology"/>
<keyword evidence="11" id="KW-0547">Nucleotide-binding</keyword>
<dbReference type="GO" id="GO:0000166">
    <property type="term" value="F:nucleotide binding"/>
    <property type="evidence" value="ECO:0007669"/>
    <property type="project" value="UniProtKB-KW"/>
</dbReference>
<dbReference type="PANTHER" id="PTHR43340:SF1">
    <property type="entry name" value="HYPOXANTHINE PHOSPHORIBOSYLTRANSFERASE"/>
    <property type="match status" value="1"/>
</dbReference>
<reference evidence="14" key="1">
    <citation type="journal article" date="2015" name="Nature">
        <title>Complex archaea that bridge the gap between prokaryotes and eukaryotes.</title>
        <authorList>
            <person name="Spang A."/>
            <person name="Saw J.H."/>
            <person name="Jorgensen S.L."/>
            <person name="Zaremba-Niedzwiedzka K."/>
            <person name="Martijn J."/>
            <person name="Lind A.E."/>
            <person name="van Eijk R."/>
            <person name="Schleper C."/>
            <person name="Guy L."/>
            <person name="Ettema T.J."/>
        </authorList>
    </citation>
    <scope>NUCLEOTIDE SEQUENCE</scope>
</reference>
<dbReference type="GO" id="GO:0006178">
    <property type="term" value="P:guanine salvage"/>
    <property type="evidence" value="ECO:0007669"/>
    <property type="project" value="TreeGrafter"/>
</dbReference>
<evidence type="ECO:0000256" key="8">
    <source>
        <dbReference type="ARBA" id="ARBA00022679"/>
    </source>
</evidence>
<dbReference type="GO" id="GO:0032264">
    <property type="term" value="P:IMP salvage"/>
    <property type="evidence" value="ECO:0007669"/>
    <property type="project" value="TreeGrafter"/>
</dbReference>
<evidence type="ECO:0000256" key="1">
    <source>
        <dbReference type="ARBA" id="ARBA00001946"/>
    </source>
</evidence>
<evidence type="ECO:0000256" key="5">
    <source>
        <dbReference type="ARBA" id="ARBA00011895"/>
    </source>
</evidence>
<evidence type="ECO:0000259" key="13">
    <source>
        <dbReference type="Pfam" id="PF00156"/>
    </source>
</evidence>
<keyword evidence="10" id="KW-0660">Purine salvage</keyword>
<dbReference type="AlphaFoldDB" id="A0A0F8YSD5"/>
<sequence>MSNAQGKSRFDQPSILLPAAQIRGAVAELGKQITHYAFEHKLQDLLVLGVLRGAFIFMADLVREINYPLSVDFVIVESYQGKMSSGGVLWGYRPQSDLEGRDVLLVEDIVETGRTLHDVCAYLRTFSPRSLEVCTLLHKRISSSILRPIRWVGFDIEDKFVVGYGMDLDGQYRHLPYIGWVK</sequence>
<dbReference type="Pfam" id="PF00156">
    <property type="entry name" value="Pribosyltran"/>
    <property type="match status" value="1"/>
</dbReference>
<organism evidence="14">
    <name type="scientific">marine sediment metagenome</name>
    <dbReference type="NCBI Taxonomy" id="412755"/>
    <lineage>
        <taxon>unclassified sequences</taxon>
        <taxon>metagenomes</taxon>
        <taxon>ecological metagenomes</taxon>
    </lineage>
</organism>
<evidence type="ECO:0000256" key="11">
    <source>
        <dbReference type="ARBA" id="ARBA00022741"/>
    </source>
</evidence>
<evidence type="ECO:0000313" key="14">
    <source>
        <dbReference type="EMBL" id="KKK57024.1"/>
    </source>
</evidence>
<comment type="subcellular location">
    <subcellularLocation>
        <location evidence="2">Cytoplasm</location>
    </subcellularLocation>
</comment>
<dbReference type="InterPro" id="IPR050408">
    <property type="entry name" value="HGPRT"/>
</dbReference>
<keyword evidence="6" id="KW-0963">Cytoplasm</keyword>
<dbReference type="SUPFAM" id="SSF53271">
    <property type="entry name" value="PRTase-like"/>
    <property type="match status" value="1"/>
</dbReference>
<comment type="pathway">
    <text evidence="3">Purine metabolism; IMP biosynthesis via salvage pathway; IMP from hypoxanthine: step 1/1.</text>
</comment>
<protein>
    <recommendedName>
        <fullName evidence="5">hypoxanthine phosphoribosyltransferase</fullName>
        <ecNumber evidence="5">2.4.2.8</ecNumber>
    </recommendedName>
</protein>
<dbReference type="NCBIfam" id="TIGR01203">
    <property type="entry name" value="HGPRTase"/>
    <property type="match status" value="1"/>
</dbReference>
<evidence type="ECO:0000256" key="6">
    <source>
        <dbReference type="ARBA" id="ARBA00022490"/>
    </source>
</evidence>
<accession>A0A0F8YSD5</accession>
<dbReference type="GO" id="GO:0006166">
    <property type="term" value="P:purine ribonucleoside salvage"/>
    <property type="evidence" value="ECO:0007669"/>
    <property type="project" value="UniProtKB-KW"/>
</dbReference>
<name>A0A0F8YSD5_9ZZZZ</name>
<dbReference type="GO" id="GO:0046100">
    <property type="term" value="P:hypoxanthine metabolic process"/>
    <property type="evidence" value="ECO:0007669"/>
    <property type="project" value="TreeGrafter"/>
</dbReference>
<dbReference type="EC" id="2.4.2.8" evidence="5"/>
<dbReference type="InterPro" id="IPR029057">
    <property type="entry name" value="PRTase-like"/>
</dbReference>
<dbReference type="GO" id="GO:0032263">
    <property type="term" value="P:GMP salvage"/>
    <property type="evidence" value="ECO:0007669"/>
    <property type="project" value="TreeGrafter"/>
</dbReference>
<dbReference type="GO" id="GO:0000287">
    <property type="term" value="F:magnesium ion binding"/>
    <property type="evidence" value="ECO:0007669"/>
    <property type="project" value="TreeGrafter"/>
</dbReference>
<keyword evidence="8" id="KW-0808">Transferase</keyword>
<dbReference type="GO" id="GO:0004422">
    <property type="term" value="F:hypoxanthine phosphoribosyltransferase activity"/>
    <property type="evidence" value="ECO:0007669"/>
    <property type="project" value="InterPro"/>
</dbReference>
<comment type="cofactor">
    <cofactor evidence="1">
        <name>Mg(2+)</name>
        <dbReference type="ChEBI" id="CHEBI:18420"/>
    </cofactor>
</comment>
<dbReference type="InterPro" id="IPR000836">
    <property type="entry name" value="PRTase_dom"/>
</dbReference>
<evidence type="ECO:0000256" key="3">
    <source>
        <dbReference type="ARBA" id="ARBA00004669"/>
    </source>
</evidence>
<evidence type="ECO:0000256" key="9">
    <source>
        <dbReference type="ARBA" id="ARBA00022723"/>
    </source>
</evidence>
<dbReference type="PANTHER" id="PTHR43340">
    <property type="entry name" value="HYPOXANTHINE-GUANINE PHOSPHORIBOSYLTRANSFERASE"/>
    <property type="match status" value="1"/>
</dbReference>